<organism evidence="1 2">
    <name type="scientific">Chromobacterium vaccinii</name>
    <dbReference type="NCBI Taxonomy" id="1108595"/>
    <lineage>
        <taxon>Bacteria</taxon>
        <taxon>Pseudomonadati</taxon>
        <taxon>Pseudomonadota</taxon>
        <taxon>Betaproteobacteria</taxon>
        <taxon>Neisseriales</taxon>
        <taxon>Chromobacteriaceae</taxon>
        <taxon>Chromobacterium</taxon>
    </lineage>
</organism>
<protein>
    <submittedName>
        <fullName evidence="1">Uncharacterized protein</fullName>
    </submittedName>
</protein>
<reference evidence="1 2" key="1">
    <citation type="submission" date="2024-05" db="EMBL/GenBank/DDBJ databases">
        <authorList>
            <person name="De Oliveira J.P."/>
            <person name="Noriler S.A."/>
            <person name="De Oliveira A.G."/>
            <person name="Sipoli D.S."/>
        </authorList>
    </citation>
    <scope>NUCLEOTIDE SEQUENCE [LARGE SCALE GENOMIC DNA]</scope>
    <source>
        <strain evidence="1 2">LABIM189</strain>
    </source>
</reference>
<evidence type="ECO:0000313" key="2">
    <source>
        <dbReference type="Proteomes" id="UP001455709"/>
    </source>
</evidence>
<keyword evidence="2" id="KW-1185">Reference proteome</keyword>
<dbReference type="Proteomes" id="UP001455709">
    <property type="component" value="Unassembled WGS sequence"/>
</dbReference>
<sequence>MTASRPTFPGDCISCYRAQKIYPRTSMKTEFALKKSSYELSRRKLRLLRENSVPNYQITESDISNLHFKSSDVPKKQCIEKQSCTLRHEIHISRQNILIPEIYILRRRLIENTMQPACR</sequence>
<name>A0ABV0FFE2_9NEIS</name>
<dbReference type="EMBL" id="JBDOJC010000001">
    <property type="protein sequence ID" value="MEO2218815.1"/>
    <property type="molecule type" value="Genomic_DNA"/>
</dbReference>
<evidence type="ECO:0000313" key="1">
    <source>
        <dbReference type="EMBL" id="MEO2218815.1"/>
    </source>
</evidence>
<comment type="caution">
    <text evidence="1">The sequence shown here is derived from an EMBL/GenBank/DDBJ whole genome shotgun (WGS) entry which is preliminary data.</text>
</comment>
<accession>A0ABV0FFE2</accession>
<gene>
    <name evidence="1" type="ORF">ABGV49_17280</name>
</gene>
<proteinExistence type="predicted"/>
<dbReference type="RefSeq" id="WP_347371526.1">
    <property type="nucleotide sequence ID" value="NZ_JBDOJC010000001.1"/>
</dbReference>